<dbReference type="Gene3D" id="1.20.1440.60">
    <property type="entry name" value="23S rRNA-intervening sequence"/>
    <property type="match status" value="1"/>
</dbReference>
<dbReference type="InterPro" id="IPR012657">
    <property type="entry name" value="23S_rRNA-intervening_sequence"/>
</dbReference>
<gene>
    <name evidence="1" type="ORF">H6B30_02245</name>
</gene>
<dbReference type="RefSeq" id="WP_205107451.1">
    <property type="nucleotide sequence ID" value="NZ_JACJJL010000002.1"/>
</dbReference>
<dbReference type="NCBIfam" id="TIGR02436">
    <property type="entry name" value="four helix bundle protein"/>
    <property type="match status" value="1"/>
</dbReference>
<dbReference type="Proteomes" id="UP000764045">
    <property type="component" value="Unassembled WGS sequence"/>
</dbReference>
<proteinExistence type="predicted"/>
<protein>
    <submittedName>
        <fullName evidence="1">Four helix bundle protein</fullName>
    </submittedName>
</protein>
<dbReference type="EMBL" id="JACJJL010000002">
    <property type="protein sequence ID" value="MBM6660583.1"/>
    <property type="molecule type" value="Genomic_DNA"/>
</dbReference>
<dbReference type="PANTHER" id="PTHR38471:SF2">
    <property type="entry name" value="FOUR HELIX BUNDLE PROTEIN"/>
    <property type="match status" value="1"/>
</dbReference>
<evidence type="ECO:0000313" key="2">
    <source>
        <dbReference type="Proteomes" id="UP000764045"/>
    </source>
</evidence>
<sequence length="125" mass="14485">MVTFNFENIVAWQKAHKFVLNVYEATKHFPDEERFGLTSQFRRAAISIEANIAEGYKKLGKADKLRFMNIAQGSLEECRDYIILSRDLGYIEINEYEQLCNASEQTAKLLYGYCNGIINNNFLKD</sequence>
<dbReference type="AlphaFoldDB" id="A0A938WL14"/>
<name>A0A938WL14_9BACT</name>
<accession>A0A938WL14</accession>
<dbReference type="PANTHER" id="PTHR38471">
    <property type="entry name" value="FOUR HELIX BUNDLE PROTEIN"/>
    <property type="match status" value="1"/>
</dbReference>
<reference evidence="1 2" key="1">
    <citation type="journal article" date="2021" name="Sci. Rep.">
        <title>The distribution of antibiotic resistance genes in chicken gut microbiota commensals.</title>
        <authorList>
            <person name="Juricova H."/>
            <person name="Matiasovicova J."/>
            <person name="Kubasova T."/>
            <person name="Cejkova D."/>
            <person name="Rychlik I."/>
        </authorList>
    </citation>
    <scope>NUCLEOTIDE SEQUENCE [LARGE SCALE GENOMIC DNA]</scope>
    <source>
        <strain evidence="1 2">An819</strain>
    </source>
</reference>
<evidence type="ECO:0000313" key="1">
    <source>
        <dbReference type="EMBL" id="MBM6660583.1"/>
    </source>
</evidence>
<dbReference type="InterPro" id="IPR036583">
    <property type="entry name" value="23S_rRNA_IVS_sf"/>
</dbReference>
<dbReference type="Pfam" id="PF05635">
    <property type="entry name" value="23S_rRNA_IVP"/>
    <property type="match status" value="1"/>
</dbReference>
<dbReference type="SUPFAM" id="SSF158446">
    <property type="entry name" value="IVS-encoded protein-like"/>
    <property type="match status" value="1"/>
</dbReference>
<comment type="caution">
    <text evidence="1">The sequence shown here is derived from an EMBL/GenBank/DDBJ whole genome shotgun (WGS) entry which is preliminary data.</text>
</comment>
<keyword evidence="2" id="KW-1185">Reference proteome</keyword>
<dbReference type="CDD" id="cd16377">
    <property type="entry name" value="23S_rRNA_IVP_like"/>
    <property type="match status" value="1"/>
</dbReference>
<organism evidence="1 2">
    <name type="scientific">Marseilla massiliensis</name>
    <dbReference type="NCBI Taxonomy" id="1841864"/>
    <lineage>
        <taxon>Bacteria</taxon>
        <taxon>Pseudomonadati</taxon>
        <taxon>Bacteroidota</taxon>
        <taxon>Bacteroidia</taxon>
        <taxon>Bacteroidales</taxon>
        <taxon>Prevotellaceae</taxon>
        <taxon>Marseilla</taxon>
    </lineage>
</organism>